<sequence>MLIGPLWALSFFRWPGDRFESAPNTVSSRISFFFSFPCSCFRRTKEIDGYLRIESSRDARDKGDGVDTELVEFVLVVFEIAIRVPGCWATSASQ</sequence>
<gene>
    <name evidence="1" type="ORF">CEXT_239021</name>
</gene>
<protein>
    <recommendedName>
        <fullName evidence="3">Secreted protein</fullName>
    </recommendedName>
</protein>
<organism evidence="1 2">
    <name type="scientific">Caerostris extrusa</name>
    <name type="common">Bark spider</name>
    <name type="synonym">Caerostris bankana</name>
    <dbReference type="NCBI Taxonomy" id="172846"/>
    <lineage>
        <taxon>Eukaryota</taxon>
        <taxon>Metazoa</taxon>
        <taxon>Ecdysozoa</taxon>
        <taxon>Arthropoda</taxon>
        <taxon>Chelicerata</taxon>
        <taxon>Arachnida</taxon>
        <taxon>Araneae</taxon>
        <taxon>Araneomorphae</taxon>
        <taxon>Entelegynae</taxon>
        <taxon>Araneoidea</taxon>
        <taxon>Araneidae</taxon>
        <taxon>Caerostris</taxon>
    </lineage>
</organism>
<proteinExistence type="predicted"/>
<name>A0AAV4R6S5_CAEEX</name>
<evidence type="ECO:0000313" key="2">
    <source>
        <dbReference type="Proteomes" id="UP001054945"/>
    </source>
</evidence>
<accession>A0AAV4R6S5</accession>
<dbReference type="EMBL" id="BPLR01007508">
    <property type="protein sequence ID" value="GIY17415.1"/>
    <property type="molecule type" value="Genomic_DNA"/>
</dbReference>
<evidence type="ECO:0000313" key="1">
    <source>
        <dbReference type="EMBL" id="GIY17415.1"/>
    </source>
</evidence>
<evidence type="ECO:0008006" key="3">
    <source>
        <dbReference type="Google" id="ProtNLM"/>
    </source>
</evidence>
<dbReference type="AlphaFoldDB" id="A0AAV4R6S5"/>
<dbReference type="Proteomes" id="UP001054945">
    <property type="component" value="Unassembled WGS sequence"/>
</dbReference>
<reference evidence="1 2" key="1">
    <citation type="submission" date="2021-06" db="EMBL/GenBank/DDBJ databases">
        <title>Caerostris extrusa draft genome.</title>
        <authorList>
            <person name="Kono N."/>
            <person name="Arakawa K."/>
        </authorList>
    </citation>
    <scope>NUCLEOTIDE SEQUENCE [LARGE SCALE GENOMIC DNA]</scope>
</reference>
<comment type="caution">
    <text evidence="1">The sequence shown here is derived from an EMBL/GenBank/DDBJ whole genome shotgun (WGS) entry which is preliminary data.</text>
</comment>
<keyword evidence="2" id="KW-1185">Reference proteome</keyword>